<dbReference type="GO" id="GO:0003700">
    <property type="term" value="F:DNA-binding transcription factor activity"/>
    <property type="evidence" value="ECO:0007669"/>
    <property type="project" value="InterPro"/>
</dbReference>
<gene>
    <name evidence="6" type="ORF">FHS12_002678</name>
</gene>
<dbReference type="Pfam" id="PF00126">
    <property type="entry name" value="HTH_1"/>
    <property type="match status" value="1"/>
</dbReference>
<dbReference type="AlphaFoldDB" id="A0A7W5A5R4"/>
<evidence type="ECO:0000256" key="2">
    <source>
        <dbReference type="ARBA" id="ARBA00023015"/>
    </source>
</evidence>
<sequence length="298" mass="31651">MDIEDTCRAFLAVSEAGGFTLGAAKIGAPQPVVSRRVAALEARVGGRVFDRSAQNAGLTPLGRRLLPSVRRVIEAVDELVTAADVDAPRRLRLAFPEDVPTVRGAALISDAKEESVDLVLVMGGPERRAELVRSAMVDGALLPAPDGLARWRAPLGLASAAPSANTRIHLDRLRPGRLECDPPRRVILSPEDDHAYVGDVLRRHAFASGLRPDQVHVAALVSALADVTTSHDLLLCTELQARELALSWHQIGGIVLARNFTLEVCRRMAPDGVGWPSAEAGWLDAAVGHALGCQPGAA</sequence>
<dbReference type="PROSITE" id="PS50931">
    <property type="entry name" value="HTH_LYSR"/>
    <property type="match status" value="1"/>
</dbReference>
<accession>A0A7W5A5R4</accession>
<comment type="caution">
    <text evidence="6">The sequence shown here is derived from an EMBL/GenBank/DDBJ whole genome shotgun (WGS) entry which is preliminary data.</text>
</comment>
<evidence type="ECO:0000313" key="7">
    <source>
        <dbReference type="Proteomes" id="UP000577707"/>
    </source>
</evidence>
<keyword evidence="3 6" id="KW-0238">DNA-binding</keyword>
<reference evidence="6 7" key="1">
    <citation type="submission" date="2020-08" db="EMBL/GenBank/DDBJ databases">
        <title>Genomic Encyclopedia of Type Strains, Phase III (KMG-III): the genomes of soil and plant-associated and newly described type strains.</title>
        <authorList>
            <person name="Whitman W."/>
        </authorList>
    </citation>
    <scope>NUCLEOTIDE SEQUENCE [LARGE SCALE GENOMIC DNA]</scope>
    <source>
        <strain evidence="6 7">CECT 3302</strain>
    </source>
</reference>
<dbReference type="Gene3D" id="1.10.10.10">
    <property type="entry name" value="Winged helix-like DNA-binding domain superfamily/Winged helix DNA-binding domain"/>
    <property type="match status" value="1"/>
</dbReference>
<dbReference type="EMBL" id="JACHXG010000005">
    <property type="protein sequence ID" value="MBB3089729.1"/>
    <property type="molecule type" value="Genomic_DNA"/>
</dbReference>
<name>A0A7W5A5R4_9ACTN</name>
<feature type="domain" description="HTH lysR-type" evidence="5">
    <location>
        <begin position="1"/>
        <end position="59"/>
    </location>
</feature>
<dbReference type="InterPro" id="IPR036388">
    <property type="entry name" value="WH-like_DNA-bd_sf"/>
</dbReference>
<protein>
    <submittedName>
        <fullName evidence="6">DNA-binding transcriptional LysR family regulator</fullName>
    </submittedName>
</protein>
<dbReference type="InterPro" id="IPR000847">
    <property type="entry name" value="LysR_HTH_N"/>
</dbReference>
<organism evidence="6 7">
    <name type="scientific">Nocardioides albus</name>
    <dbReference type="NCBI Taxonomy" id="1841"/>
    <lineage>
        <taxon>Bacteria</taxon>
        <taxon>Bacillati</taxon>
        <taxon>Actinomycetota</taxon>
        <taxon>Actinomycetes</taxon>
        <taxon>Propionibacteriales</taxon>
        <taxon>Nocardioidaceae</taxon>
        <taxon>Nocardioides</taxon>
    </lineage>
</organism>
<dbReference type="Proteomes" id="UP000577707">
    <property type="component" value="Unassembled WGS sequence"/>
</dbReference>
<evidence type="ECO:0000256" key="3">
    <source>
        <dbReference type="ARBA" id="ARBA00023125"/>
    </source>
</evidence>
<comment type="similarity">
    <text evidence="1">Belongs to the LysR transcriptional regulatory family.</text>
</comment>
<dbReference type="RefSeq" id="WP_183545769.1">
    <property type="nucleotide sequence ID" value="NZ_BMQT01000009.1"/>
</dbReference>
<dbReference type="InterPro" id="IPR036390">
    <property type="entry name" value="WH_DNA-bd_sf"/>
</dbReference>
<dbReference type="SUPFAM" id="SSF46785">
    <property type="entry name" value="Winged helix' DNA-binding domain"/>
    <property type="match status" value="1"/>
</dbReference>
<dbReference type="InterPro" id="IPR050176">
    <property type="entry name" value="LTTR"/>
</dbReference>
<keyword evidence="2" id="KW-0805">Transcription regulation</keyword>
<evidence type="ECO:0000259" key="5">
    <source>
        <dbReference type="PROSITE" id="PS50931"/>
    </source>
</evidence>
<evidence type="ECO:0000256" key="4">
    <source>
        <dbReference type="ARBA" id="ARBA00023163"/>
    </source>
</evidence>
<proteinExistence type="inferred from homology"/>
<evidence type="ECO:0000256" key="1">
    <source>
        <dbReference type="ARBA" id="ARBA00009437"/>
    </source>
</evidence>
<keyword evidence="7" id="KW-1185">Reference proteome</keyword>
<keyword evidence="4" id="KW-0804">Transcription</keyword>
<evidence type="ECO:0000313" key="6">
    <source>
        <dbReference type="EMBL" id="MBB3089729.1"/>
    </source>
</evidence>
<dbReference type="GO" id="GO:0003677">
    <property type="term" value="F:DNA binding"/>
    <property type="evidence" value="ECO:0007669"/>
    <property type="project" value="UniProtKB-KW"/>
</dbReference>
<dbReference type="PANTHER" id="PTHR30579">
    <property type="entry name" value="TRANSCRIPTIONAL REGULATOR"/>
    <property type="match status" value="1"/>
</dbReference>